<evidence type="ECO:0000256" key="4">
    <source>
        <dbReference type="ARBA" id="ARBA00022989"/>
    </source>
</evidence>
<dbReference type="EMBL" id="BOMF01000157">
    <property type="protein sequence ID" value="GID50760.1"/>
    <property type="molecule type" value="Genomic_DNA"/>
</dbReference>
<dbReference type="CDD" id="cd17321">
    <property type="entry name" value="MFS_MMR_MDR_like"/>
    <property type="match status" value="1"/>
</dbReference>
<evidence type="ECO:0000256" key="2">
    <source>
        <dbReference type="ARBA" id="ARBA00022448"/>
    </source>
</evidence>
<name>A0ABQ3WX93_9ACTN</name>
<feature type="transmembrane region" description="Helical" evidence="6">
    <location>
        <begin position="178"/>
        <end position="200"/>
    </location>
</feature>
<evidence type="ECO:0000256" key="6">
    <source>
        <dbReference type="SAM" id="Phobius"/>
    </source>
</evidence>
<dbReference type="Gene3D" id="1.20.1720.10">
    <property type="entry name" value="Multidrug resistance protein D"/>
    <property type="match status" value="1"/>
</dbReference>
<feature type="transmembrane region" description="Helical" evidence="6">
    <location>
        <begin position="61"/>
        <end position="79"/>
    </location>
</feature>
<feature type="transmembrane region" description="Helical" evidence="6">
    <location>
        <begin position="497"/>
        <end position="518"/>
    </location>
</feature>
<dbReference type="PROSITE" id="PS50850">
    <property type="entry name" value="MFS"/>
    <property type="match status" value="1"/>
</dbReference>
<feature type="transmembrane region" description="Helical" evidence="6">
    <location>
        <begin position="409"/>
        <end position="438"/>
    </location>
</feature>
<evidence type="ECO:0000256" key="3">
    <source>
        <dbReference type="ARBA" id="ARBA00022692"/>
    </source>
</evidence>
<organism evidence="8">
    <name type="scientific">Actinoplanes campanulatus</name>
    <dbReference type="NCBI Taxonomy" id="113559"/>
    <lineage>
        <taxon>Bacteria</taxon>
        <taxon>Bacillati</taxon>
        <taxon>Actinomycetota</taxon>
        <taxon>Actinomycetes</taxon>
        <taxon>Micromonosporales</taxon>
        <taxon>Micromonosporaceae</taxon>
        <taxon>Actinoplanes</taxon>
    </lineage>
</organism>
<dbReference type="InterPro" id="IPR020846">
    <property type="entry name" value="MFS_dom"/>
</dbReference>
<feature type="transmembrane region" description="Helical" evidence="6">
    <location>
        <begin position="150"/>
        <end position="172"/>
    </location>
</feature>
<feature type="transmembrane region" description="Helical" evidence="6">
    <location>
        <begin position="25"/>
        <end position="49"/>
    </location>
</feature>
<evidence type="ECO:0000259" key="7">
    <source>
        <dbReference type="PROSITE" id="PS50850"/>
    </source>
</evidence>
<feature type="transmembrane region" description="Helical" evidence="6">
    <location>
        <begin position="287"/>
        <end position="306"/>
    </location>
</feature>
<dbReference type="InterPro" id="IPR036259">
    <property type="entry name" value="MFS_trans_sf"/>
</dbReference>
<sequence>MAPASDQALVMARDAETAVGRPNRLAILLSMAMFVLVVDTSLMNVSISAVVRDLDTTASRVQSAIALEALVSAAFILIGGKVGDLIGRKRAYVLGLLGYAVGAVAMTVSQSLAPIIVCWALIGGIGASLLLPAMQSLIHGNFEGKAQTKVYAMVGAAAAIAAAVGPLLGGFITTFLSWRVGFALEAVIIAVVLSGIGLIHNVEYTGPRQIDLVGAVLSVVGMGGVVLGILVWQEGGDRVLALIGLGLVALAGLAYWLVRRKRANRPALLDPALFDSGLFRAGITGQLLQQITLGGVMIALPIYLQMVLEYNALQAGLSLAPLSLTMFGVALLAGRRAGKRRPAVIIRTGFLLLSLGTVALIPLVPQAGFGWQLLIPLAVSGAGLGLLVSQLNNYTLSPVEEERVSEAAAVNSAGGSFGLSFGLAFAGAIMLATLSLAFTTLADRSTVLDPGQKQKVAEALHQNAEVMTNEHLDTLLAGTSPEVHDEIIRINTEARPIALQAALFIPLLAALLGLLNAVRMTRLPDPRPSSGDSNLLG</sequence>
<feature type="transmembrane region" description="Helical" evidence="6">
    <location>
        <begin position="212"/>
        <end position="233"/>
    </location>
</feature>
<feature type="transmembrane region" description="Helical" evidence="6">
    <location>
        <begin position="239"/>
        <end position="258"/>
    </location>
</feature>
<feature type="transmembrane region" description="Helical" evidence="6">
    <location>
        <begin position="369"/>
        <end position="388"/>
    </location>
</feature>
<keyword evidence="3 6" id="KW-0812">Transmembrane</keyword>
<feature type="transmembrane region" description="Helical" evidence="6">
    <location>
        <begin position="91"/>
        <end position="108"/>
    </location>
</feature>
<protein>
    <submittedName>
        <fullName evidence="8">MFS transporter</fullName>
    </submittedName>
</protein>
<comment type="subcellular location">
    <subcellularLocation>
        <location evidence="1">Cell membrane</location>
        <topology evidence="1">Multi-pass membrane protein</topology>
    </subcellularLocation>
</comment>
<feature type="transmembrane region" description="Helical" evidence="6">
    <location>
        <begin position="344"/>
        <end position="363"/>
    </location>
</feature>
<dbReference type="Gene3D" id="1.20.1250.20">
    <property type="entry name" value="MFS general substrate transporter like domains"/>
    <property type="match status" value="1"/>
</dbReference>
<reference evidence="8" key="1">
    <citation type="submission" date="2021-01" db="EMBL/GenBank/DDBJ databases">
        <title>Whole genome shotgun sequence of Actinoplanes capillaceus NBRC 16408.</title>
        <authorList>
            <person name="Komaki H."/>
            <person name="Tamura T."/>
        </authorList>
    </citation>
    <scope>NUCLEOTIDE SEQUENCE [LARGE SCALE GENOMIC DNA]</scope>
    <source>
        <strain evidence="8">NBRC 16408</strain>
    </source>
</reference>
<keyword evidence="5 6" id="KW-0472">Membrane</keyword>
<dbReference type="PANTHER" id="PTHR42718:SF9">
    <property type="entry name" value="MAJOR FACILITATOR SUPERFAMILY MULTIDRUG TRANSPORTER MFSC"/>
    <property type="match status" value="1"/>
</dbReference>
<feature type="domain" description="Major facilitator superfamily (MFS) profile" evidence="7">
    <location>
        <begin position="25"/>
        <end position="525"/>
    </location>
</feature>
<feature type="transmembrane region" description="Helical" evidence="6">
    <location>
        <begin position="114"/>
        <end position="138"/>
    </location>
</feature>
<feature type="transmembrane region" description="Helical" evidence="6">
    <location>
        <begin position="312"/>
        <end position="332"/>
    </location>
</feature>
<dbReference type="SUPFAM" id="SSF103473">
    <property type="entry name" value="MFS general substrate transporter"/>
    <property type="match status" value="2"/>
</dbReference>
<dbReference type="InterPro" id="IPR011701">
    <property type="entry name" value="MFS"/>
</dbReference>
<proteinExistence type="predicted"/>
<evidence type="ECO:0000256" key="1">
    <source>
        <dbReference type="ARBA" id="ARBA00004651"/>
    </source>
</evidence>
<dbReference type="Pfam" id="PF07690">
    <property type="entry name" value="MFS_1"/>
    <property type="match status" value="1"/>
</dbReference>
<keyword evidence="2" id="KW-0813">Transport</keyword>
<evidence type="ECO:0000313" key="8">
    <source>
        <dbReference type="EMBL" id="GID50760.1"/>
    </source>
</evidence>
<accession>A0ABQ3WX93</accession>
<dbReference type="PANTHER" id="PTHR42718">
    <property type="entry name" value="MAJOR FACILITATOR SUPERFAMILY MULTIDRUG TRANSPORTER MFSC"/>
    <property type="match status" value="1"/>
</dbReference>
<comment type="caution">
    <text evidence="8">The sequence shown here is derived from an EMBL/GenBank/DDBJ whole genome shotgun (WGS) entry which is preliminary data.</text>
</comment>
<evidence type="ECO:0000256" key="5">
    <source>
        <dbReference type="ARBA" id="ARBA00023136"/>
    </source>
</evidence>
<gene>
    <name evidence="8" type="ORF">Aca07nite_80350</name>
</gene>
<keyword evidence="4 6" id="KW-1133">Transmembrane helix</keyword>